<name>A0ACD3AT60_9AGAR</name>
<proteinExistence type="predicted"/>
<dbReference type="Proteomes" id="UP000308600">
    <property type="component" value="Unassembled WGS sequence"/>
</dbReference>
<gene>
    <name evidence="1" type="ORF">BDN72DRAFT_841478</name>
</gene>
<evidence type="ECO:0000313" key="1">
    <source>
        <dbReference type="EMBL" id="TFK68690.1"/>
    </source>
</evidence>
<dbReference type="EMBL" id="ML208346">
    <property type="protein sequence ID" value="TFK68690.1"/>
    <property type="molecule type" value="Genomic_DNA"/>
</dbReference>
<reference evidence="1 2" key="1">
    <citation type="journal article" date="2019" name="Nat. Ecol. Evol.">
        <title>Megaphylogeny resolves global patterns of mushroom evolution.</title>
        <authorList>
            <person name="Varga T."/>
            <person name="Krizsan K."/>
            <person name="Foldi C."/>
            <person name="Dima B."/>
            <person name="Sanchez-Garcia M."/>
            <person name="Sanchez-Ramirez S."/>
            <person name="Szollosi G.J."/>
            <person name="Szarkandi J.G."/>
            <person name="Papp V."/>
            <person name="Albert L."/>
            <person name="Andreopoulos W."/>
            <person name="Angelini C."/>
            <person name="Antonin V."/>
            <person name="Barry K.W."/>
            <person name="Bougher N.L."/>
            <person name="Buchanan P."/>
            <person name="Buyck B."/>
            <person name="Bense V."/>
            <person name="Catcheside P."/>
            <person name="Chovatia M."/>
            <person name="Cooper J."/>
            <person name="Damon W."/>
            <person name="Desjardin D."/>
            <person name="Finy P."/>
            <person name="Geml J."/>
            <person name="Haridas S."/>
            <person name="Hughes K."/>
            <person name="Justo A."/>
            <person name="Karasinski D."/>
            <person name="Kautmanova I."/>
            <person name="Kiss B."/>
            <person name="Kocsube S."/>
            <person name="Kotiranta H."/>
            <person name="LaButti K.M."/>
            <person name="Lechner B.E."/>
            <person name="Liimatainen K."/>
            <person name="Lipzen A."/>
            <person name="Lukacs Z."/>
            <person name="Mihaltcheva S."/>
            <person name="Morgado L.N."/>
            <person name="Niskanen T."/>
            <person name="Noordeloos M.E."/>
            <person name="Ohm R.A."/>
            <person name="Ortiz-Santana B."/>
            <person name="Ovrebo C."/>
            <person name="Racz N."/>
            <person name="Riley R."/>
            <person name="Savchenko A."/>
            <person name="Shiryaev A."/>
            <person name="Soop K."/>
            <person name="Spirin V."/>
            <person name="Szebenyi C."/>
            <person name="Tomsovsky M."/>
            <person name="Tulloss R.E."/>
            <person name="Uehling J."/>
            <person name="Grigoriev I.V."/>
            <person name="Vagvolgyi C."/>
            <person name="Papp T."/>
            <person name="Martin F.M."/>
            <person name="Miettinen O."/>
            <person name="Hibbett D.S."/>
            <person name="Nagy L.G."/>
        </authorList>
    </citation>
    <scope>NUCLEOTIDE SEQUENCE [LARGE SCALE GENOMIC DNA]</scope>
    <source>
        <strain evidence="1 2">NL-1719</strain>
    </source>
</reference>
<organism evidence="1 2">
    <name type="scientific">Pluteus cervinus</name>
    <dbReference type="NCBI Taxonomy" id="181527"/>
    <lineage>
        <taxon>Eukaryota</taxon>
        <taxon>Fungi</taxon>
        <taxon>Dikarya</taxon>
        <taxon>Basidiomycota</taxon>
        <taxon>Agaricomycotina</taxon>
        <taxon>Agaricomycetes</taxon>
        <taxon>Agaricomycetidae</taxon>
        <taxon>Agaricales</taxon>
        <taxon>Pluteineae</taxon>
        <taxon>Pluteaceae</taxon>
        <taxon>Pluteus</taxon>
    </lineage>
</organism>
<accession>A0ACD3AT60</accession>
<sequence>MLGLDDLLEQHAYADSPSPPDTDSPRLSRPTPLVPPSQFDISFPIASLTKPVPPPATLARKLEPSSLSQRVVHPPKESCFNLPIIFPSIPEGGTKSRVETQVRVTVDLADSSSSSDPHKYARVGSWKWLKLPQGTATKRRTRKQGKIDPDLQDVLQLSATITCASPPHNRVLSCSSCQAREAKRVAKKLAARVRPARSDSESADNSNSIAPKSKHTEDTTSIIQFNCAEVLDFSTGSVVLPLRITCYCRHHREKVGFIIHFTMIDHSGRIVGSGSSRPIMITDDHKTATLSHPRHANSFPNTDAEWLNPGALPQTGSSRAHPKRRRDPTATGASKKRPKPYDSVSKPVRPSREGSITSLPSPSTSSSNLPLTRSPTPPGNSSHFAITDLLPLTPQLQHSSHLSSPDTVITPLDHCSDLPGKSPGIQVDFPQDGPYSLPIMSTPIPYMFFNPHQTPQNLLAPVPTIHRLIPNMGPTHGGIEVTVLGNNFLPSMQLNCVFGDVAASSTQRWSDNTLVCVLPPRATAGVVAVWFDGYPKADEHNGPPPSLFTYSDESDRALMELALQVVGLKMTGKIEDAKNVAMRIVGGTGNDSSNPQHDISTMMVQMSSSPGRDLRSLFLSGGETEEFEKLVIDLLSVMKTPVDPPTSKLISITQALSHPTSGGHTILHLAAYMRFTSLVTFLVEQGADIDARDRNGYTPLHFAALSRSTQCASVLLQAGADVEIVDGAGKTAEEISGKEFFIEVASGLHIDDDDESCWGDAEEDDADSEEHIRRFSHRTPRRLSRRGVLGKRPSRTRLVGSSRTSTPPPPSIPQDPKSVDVKQSAWLLEMLQRTLSQLPAPQGILPSKLPLPQFPQLAVPAVPWGALPQIPMVFPVFIPMPAFPSLFGGDDQSLGDKGDQSHKDDSTSRSAGTAQEWRAMVEKWIALAAATTARAEPDDAPPMYTPRVEVEQAAQTSAPEPSQQESDHHPIQGEDLPRPATLDMRRVGYDMVPVTDQEVNAFAYRPPHNRTRKLQKQHDRMLLLFWLPILLLSLIWAFHHGIRLAFNFVRNSTALRNSLRT</sequence>
<keyword evidence="2" id="KW-1185">Reference proteome</keyword>
<protein>
    <submittedName>
        <fullName evidence="1">Uncharacterized protein</fullName>
    </submittedName>
</protein>
<evidence type="ECO:0000313" key="2">
    <source>
        <dbReference type="Proteomes" id="UP000308600"/>
    </source>
</evidence>